<name>A0A6A2YDE2_HIBSY</name>
<gene>
    <name evidence="1" type="ORF">F3Y22_tig00111942pilonHSYRG00026</name>
</gene>
<comment type="caution">
    <text evidence="1">The sequence shown here is derived from an EMBL/GenBank/DDBJ whole genome shotgun (WGS) entry which is preliminary data.</text>
</comment>
<evidence type="ECO:0000313" key="2">
    <source>
        <dbReference type="Proteomes" id="UP000436088"/>
    </source>
</evidence>
<organism evidence="1 2">
    <name type="scientific">Hibiscus syriacus</name>
    <name type="common">Rose of Sharon</name>
    <dbReference type="NCBI Taxonomy" id="106335"/>
    <lineage>
        <taxon>Eukaryota</taxon>
        <taxon>Viridiplantae</taxon>
        <taxon>Streptophyta</taxon>
        <taxon>Embryophyta</taxon>
        <taxon>Tracheophyta</taxon>
        <taxon>Spermatophyta</taxon>
        <taxon>Magnoliopsida</taxon>
        <taxon>eudicotyledons</taxon>
        <taxon>Gunneridae</taxon>
        <taxon>Pentapetalae</taxon>
        <taxon>rosids</taxon>
        <taxon>malvids</taxon>
        <taxon>Malvales</taxon>
        <taxon>Malvaceae</taxon>
        <taxon>Malvoideae</taxon>
        <taxon>Hibiscus</taxon>
    </lineage>
</organism>
<evidence type="ECO:0000313" key="1">
    <source>
        <dbReference type="EMBL" id="KAE8671557.1"/>
    </source>
</evidence>
<sequence>MALINIPTGHVQVRKTTLSVERKPLMLKDYLREDLSSCSSSGFRSFPRRQCCTTVRFLLETDLKRSNHDYSTSTKRSLKRSRSKPGSTSIAISALQRASDAVLNAVKLLPFPSTKSSSSSVKTVVGGKGKGIYPGALQGSSSKEDYGEKLTRKIIMAVVRSKAGNCFVNFLKRKTNRLFILMLPVIPPPIPPPLLLLRAVTPRAWVVPTLFRDWPNDEAKQQLSPVSVLDCPFDGEEEDDGSVFEDQLARVEGTKQRLMQKIIRFEKLAQPEPLELDKRIASAEAELEDEPEPNHQKVKTPDLFARERLLMEEFGVNKLRNEKAQDRKQVYAKEMGDTVNWIKFNVEKEEAGSALQLELFTSMMDDLLIDLISH</sequence>
<accession>A0A6A2YDE2</accession>
<dbReference type="PANTHER" id="PTHR33623:SF4">
    <property type="entry name" value="DUF4378 DOMAIN-CONTAINING PROTEIN"/>
    <property type="match status" value="1"/>
</dbReference>
<dbReference type="AlphaFoldDB" id="A0A6A2YDE2"/>
<protein>
    <submittedName>
        <fullName evidence="1">Uncharacterized protein</fullName>
    </submittedName>
</protein>
<dbReference type="PANTHER" id="PTHR33623">
    <property type="entry name" value="OS04G0572500 PROTEIN"/>
    <property type="match status" value="1"/>
</dbReference>
<keyword evidence="2" id="KW-1185">Reference proteome</keyword>
<dbReference type="EMBL" id="VEPZ02001467">
    <property type="protein sequence ID" value="KAE8671557.1"/>
    <property type="molecule type" value="Genomic_DNA"/>
</dbReference>
<dbReference type="Proteomes" id="UP000436088">
    <property type="component" value="Unassembled WGS sequence"/>
</dbReference>
<reference evidence="1" key="1">
    <citation type="submission" date="2019-09" db="EMBL/GenBank/DDBJ databases">
        <title>Draft genome information of white flower Hibiscus syriacus.</title>
        <authorList>
            <person name="Kim Y.-M."/>
        </authorList>
    </citation>
    <scope>NUCLEOTIDE SEQUENCE [LARGE SCALE GENOMIC DNA]</scope>
    <source>
        <strain evidence="1">YM2019G1</strain>
    </source>
</reference>
<proteinExistence type="predicted"/>